<evidence type="ECO:0000313" key="2">
    <source>
        <dbReference type="Proteomes" id="UP000320776"/>
    </source>
</evidence>
<dbReference type="RefSeq" id="WP_144349844.1">
    <property type="nucleotide sequence ID" value="NZ_CP036259.1"/>
</dbReference>
<accession>A0A517DSG7</accession>
<dbReference type="EMBL" id="CP036259">
    <property type="protein sequence ID" value="QDR80248.1"/>
    <property type="molecule type" value="Genomic_DNA"/>
</dbReference>
<dbReference type="KEGG" id="sted:SPTER_15670"/>
<dbReference type="Proteomes" id="UP000320776">
    <property type="component" value="Chromosome"/>
</dbReference>
<sequence>MEINKHKIFVKITAEHDENGIVRPTILHWKDGRNFIIDKVYDVRRAAALKAGGTGWRYNCLISGKQVYLFDEDGRWFVEGK</sequence>
<keyword evidence="2" id="KW-1185">Reference proteome</keyword>
<proteinExistence type="predicted"/>
<dbReference type="AlphaFoldDB" id="A0A517DSG7"/>
<organism evidence="1 2">
    <name type="scientific">Sporomusa termitida</name>
    <dbReference type="NCBI Taxonomy" id="2377"/>
    <lineage>
        <taxon>Bacteria</taxon>
        <taxon>Bacillati</taxon>
        <taxon>Bacillota</taxon>
        <taxon>Negativicutes</taxon>
        <taxon>Selenomonadales</taxon>
        <taxon>Sporomusaceae</taxon>
        <taxon>Sporomusa</taxon>
    </lineage>
</organism>
<dbReference type="OrthoDB" id="1683857at2"/>
<protein>
    <submittedName>
        <fullName evidence="1">Uncharacterized protein</fullName>
    </submittedName>
</protein>
<evidence type="ECO:0000313" key="1">
    <source>
        <dbReference type="EMBL" id="QDR80248.1"/>
    </source>
</evidence>
<gene>
    <name evidence="1" type="ORF">SPTER_15670</name>
</gene>
<name>A0A517DSG7_9FIRM</name>
<reference evidence="1 2" key="1">
    <citation type="submission" date="2019-02" db="EMBL/GenBank/DDBJ databases">
        <title>Closed genome of Sporomusa termitida DSM 4440.</title>
        <authorList>
            <person name="Poehlein A."/>
            <person name="Daniel R."/>
        </authorList>
    </citation>
    <scope>NUCLEOTIDE SEQUENCE [LARGE SCALE GENOMIC DNA]</scope>
    <source>
        <strain evidence="1 2">DSM 4440</strain>
    </source>
</reference>